<evidence type="ECO:0000313" key="2">
    <source>
        <dbReference type="EMBL" id="GGV94109.1"/>
    </source>
</evidence>
<dbReference type="RefSeq" id="WP_189547281.1">
    <property type="nucleotide sequence ID" value="NZ_BMTF01000026.1"/>
</dbReference>
<accession>A0ABQ2W6H7</accession>
<name>A0ABQ2W6H7_9ACTN</name>
<gene>
    <name evidence="2" type="ORF">GCM10015535_58740</name>
</gene>
<dbReference type="EMBL" id="BMTF01000026">
    <property type="protein sequence ID" value="GGV94109.1"/>
    <property type="molecule type" value="Genomic_DNA"/>
</dbReference>
<comment type="caution">
    <text evidence="2">The sequence shown here is derived from an EMBL/GenBank/DDBJ whole genome shotgun (WGS) entry which is preliminary data.</text>
</comment>
<organism evidence="2 3">
    <name type="scientific">Streptomyces gelaticus</name>
    <dbReference type="NCBI Taxonomy" id="285446"/>
    <lineage>
        <taxon>Bacteria</taxon>
        <taxon>Bacillati</taxon>
        <taxon>Actinomycetota</taxon>
        <taxon>Actinomycetes</taxon>
        <taxon>Kitasatosporales</taxon>
        <taxon>Streptomycetaceae</taxon>
        <taxon>Streptomyces</taxon>
    </lineage>
</organism>
<keyword evidence="3" id="KW-1185">Reference proteome</keyword>
<dbReference type="Proteomes" id="UP000660675">
    <property type="component" value="Unassembled WGS sequence"/>
</dbReference>
<evidence type="ECO:0000313" key="3">
    <source>
        <dbReference type="Proteomes" id="UP000660675"/>
    </source>
</evidence>
<protein>
    <recommendedName>
        <fullName evidence="4">Helix-turn-helix domain-containing protein</fullName>
    </recommendedName>
</protein>
<evidence type="ECO:0000256" key="1">
    <source>
        <dbReference type="SAM" id="MobiDB-lite"/>
    </source>
</evidence>
<proteinExistence type="predicted"/>
<feature type="region of interest" description="Disordered" evidence="1">
    <location>
        <begin position="119"/>
        <end position="156"/>
    </location>
</feature>
<evidence type="ECO:0008006" key="4">
    <source>
        <dbReference type="Google" id="ProtNLM"/>
    </source>
</evidence>
<sequence length="327" mass="35845">MLWHAIAPSRRYTKASHDVVRHPRLGSDAKILLLYVQGLPEGRSGRALSEHARKLGITGRAYQKAKRQLVENGFVHEWRRQGDRGFWVTDQLFANTPLTKEQARRARDGLVVVAARPSTRNPAVGRPGGRMVGDLQPVDEEREKNFSRPPSEAGPEAVAAEATGAECGHEAAEGERVLLSLRHANPELHLGVREARGLAGLAAEWIRRGITTADLRRALTSELPPDGVRSAVGFLRHRLLEKLPEPPQPAVPVPVAPVPKLVTCAGPGEVHVFRTVDEDDTHCGPCRREAAWEFYRAQAAAYEDDPPHTPWRERVAALAAEADGAAT</sequence>
<reference evidence="3" key="1">
    <citation type="journal article" date="2019" name="Int. J. Syst. Evol. Microbiol.">
        <title>The Global Catalogue of Microorganisms (GCM) 10K type strain sequencing project: providing services to taxonomists for standard genome sequencing and annotation.</title>
        <authorList>
            <consortium name="The Broad Institute Genomics Platform"/>
            <consortium name="The Broad Institute Genome Sequencing Center for Infectious Disease"/>
            <person name="Wu L."/>
            <person name="Ma J."/>
        </authorList>
    </citation>
    <scope>NUCLEOTIDE SEQUENCE [LARGE SCALE GENOMIC DNA]</scope>
    <source>
        <strain evidence="3">JCM 4376</strain>
    </source>
</reference>